<protein>
    <submittedName>
        <fullName evidence="2">Uncharacterized protein</fullName>
    </submittedName>
</protein>
<keyword evidence="3" id="KW-1185">Reference proteome</keyword>
<dbReference type="EMBL" id="CCYA01000265">
    <property type="protein sequence ID" value="CEH17713.1"/>
    <property type="molecule type" value="Genomic_DNA"/>
</dbReference>
<evidence type="ECO:0000256" key="1">
    <source>
        <dbReference type="SAM" id="MobiDB-lite"/>
    </source>
</evidence>
<feature type="compositionally biased region" description="Polar residues" evidence="1">
    <location>
        <begin position="45"/>
        <end position="59"/>
    </location>
</feature>
<organism evidence="2 3">
    <name type="scientific">Ceraceosorus bombacis</name>
    <dbReference type="NCBI Taxonomy" id="401625"/>
    <lineage>
        <taxon>Eukaryota</taxon>
        <taxon>Fungi</taxon>
        <taxon>Dikarya</taxon>
        <taxon>Basidiomycota</taxon>
        <taxon>Ustilaginomycotina</taxon>
        <taxon>Exobasidiomycetes</taxon>
        <taxon>Ceraceosorales</taxon>
        <taxon>Ceraceosoraceae</taxon>
        <taxon>Ceraceosorus</taxon>
    </lineage>
</organism>
<accession>A0A0P1BNU5</accession>
<dbReference type="AlphaFoldDB" id="A0A0P1BNU5"/>
<name>A0A0P1BNU5_9BASI</name>
<evidence type="ECO:0000313" key="2">
    <source>
        <dbReference type="EMBL" id="CEH17713.1"/>
    </source>
</evidence>
<feature type="compositionally biased region" description="Acidic residues" evidence="1">
    <location>
        <begin position="1"/>
        <end position="10"/>
    </location>
</feature>
<sequence>MDDSEEDELMEQPCSLPQHQPFALFRQSSSSPAASPHHAEHASFVAQQDRASSPQTHTGHPSAKHAERFEARVGEMGLLTESNKAFQSGKVSVPGPAASEEEIVAVEEEDDLDAWLAEHTTISD</sequence>
<proteinExistence type="predicted"/>
<evidence type="ECO:0000313" key="3">
    <source>
        <dbReference type="Proteomes" id="UP000054845"/>
    </source>
</evidence>
<reference evidence="3" key="1">
    <citation type="submission" date="2014-09" db="EMBL/GenBank/DDBJ databases">
        <authorList>
            <person name="Sharma Rahul"/>
            <person name="Thines Marco"/>
        </authorList>
    </citation>
    <scope>NUCLEOTIDE SEQUENCE [LARGE SCALE GENOMIC DNA]</scope>
</reference>
<dbReference type="Proteomes" id="UP000054845">
    <property type="component" value="Unassembled WGS sequence"/>
</dbReference>
<feature type="region of interest" description="Disordered" evidence="1">
    <location>
        <begin position="1"/>
        <end position="66"/>
    </location>
</feature>